<dbReference type="Proteomes" id="UP000285146">
    <property type="component" value="Unassembled WGS sequence"/>
</dbReference>
<evidence type="ECO:0000256" key="7">
    <source>
        <dbReference type="SAM" id="Phobius"/>
    </source>
</evidence>
<gene>
    <name evidence="9" type="ORF">VPNG_09745</name>
</gene>
<reference evidence="9 10" key="1">
    <citation type="submission" date="2015-09" db="EMBL/GenBank/DDBJ databases">
        <title>Host preference determinants of Valsa canker pathogens revealed by comparative genomics.</title>
        <authorList>
            <person name="Yin Z."/>
            <person name="Huang L."/>
        </authorList>
    </citation>
    <scope>NUCLEOTIDE SEQUENCE [LARGE SCALE GENOMIC DNA]</scope>
    <source>
        <strain evidence="9 10">SXYLt</strain>
    </source>
</reference>
<feature type="transmembrane region" description="Helical" evidence="7">
    <location>
        <begin position="110"/>
        <end position="134"/>
    </location>
</feature>
<dbReference type="SUPFAM" id="SSF103473">
    <property type="entry name" value="MFS general substrate transporter"/>
    <property type="match status" value="1"/>
</dbReference>
<evidence type="ECO:0000256" key="1">
    <source>
        <dbReference type="ARBA" id="ARBA00004141"/>
    </source>
</evidence>
<keyword evidence="4 7" id="KW-1133">Transmembrane helix</keyword>
<dbReference type="InterPro" id="IPR011701">
    <property type="entry name" value="MFS"/>
</dbReference>
<accession>A0A423VKL8</accession>
<evidence type="ECO:0000256" key="3">
    <source>
        <dbReference type="ARBA" id="ARBA00022692"/>
    </source>
</evidence>
<evidence type="ECO:0000256" key="4">
    <source>
        <dbReference type="ARBA" id="ARBA00022989"/>
    </source>
</evidence>
<feature type="transmembrane region" description="Helical" evidence="7">
    <location>
        <begin position="336"/>
        <end position="360"/>
    </location>
</feature>
<evidence type="ECO:0000256" key="5">
    <source>
        <dbReference type="ARBA" id="ARBA00023136"/>
    </source>
</evidence>
<dbReference type="GO" id="GO:0022857">
    <property type="term" value="F:transmembrane transporter activity"/>
    <property type="evidence" value="ECO:0007669"/>
    <property type="project" value="InterPro"/>
</dbReference>
<feature type="transmembrane region" description="Helical" evidence="7">
    <location>
        <begin position="227"/>
        <end position="245"/>
    </location>
</feature>
<dbReference type="PROSITE" id="PS50850">
    <property type="entry name" value="MFS"/>
    <property type="match status" value="1"/>
</dbReference>
<feature type="transmembrane region" description="Helical" evidence="7">
    <location>
        <begin position="446"/>
        <end position="473"/>
    </location>
</feature>
<keyword evidence="3 7" id="KW-0812">Transmembrane</keyword>
<dbReference type="InterPro" id="IPR036259">
    <property type="entry name" value="MFS_trans_sf"/>
</dbReference>
<feature type="domain" description="Major facilitator superfamily (MFS) profile" evidence="8">
    <location>
        <begin position="37"/>
        <end position="547"/>
    </location>
</feature>
<feature type="region of interest" description="Disordered" evidence="6">
    <location>
        <begin position="1"/>
        <end position="24"/>
    </location>
</feature>
<feature type="transmembrane region" description="Helical" evidence="7">
    <location>
        <begin position="388"/>
        <end position="407"/>
    </location>
</feature>
<keyword evidence="2" id="KW-0813">Transport</keyword>
<evidence type="ECO:0000313" key="10">
    <source>
        <dbReference type="Proteomes" id="UP000285146"/>
    </source>
</evidence>
<evidence type="ECO:0000313" key="9">
    <source>
        <dbReference type="EMBL" id="ROV91561.1"/>
    </source>
</evidence>
<dbReference type="EMBL" id="LKEB01000090">
    <property type="protein sequence ID" value="ROV91561.1"/>
    <property type="molecule type" value="Genomic_DNA"/>
</dbReference>
<feature type="transmembrane region" description="Helical" evidence="7">
    <location>
        <begin position="493"/>
        <end position="510"/>
    </location>
</feature>
<dbReference type="AlphaFoldDB" id="A0A423VKL8"/>
<dbReference type="GO" id="GO:0016020">
    <property type="term" value="C:membrane"/>
    <property type="evidence" value="ECO:0007669"/>
    <property type="project" value="UniProtKB-SubCell"/>
</dbReference>
<dbReference type="PANTHER" id="PTHR23504:SF6">
    <property type="entry name" value="MULTIDRUG TRANSPORTER, PUTATIVE (AFU_ORTHOLOGUE AFUA_4G08740)-RELATED"/>
    <property type="match status" value="1"/>
</dbReference>
<dbReference type="PANTHER" id="PTHR23504">
    <property type="entry name" value="MAJOR FACILITATOR SUPERFAMILY DOMAIN-CONTAINING PROTEIN 10"/>
    <property type="match status" value="1"/>
</dbReference>
<dbReference type="Gene3D" id="1.20.1250.20">
    <property type="entry name" value="MFS general substrate transporter like domains"/>
    <property type="match status" value="1"/>
</dbReference>
<evidence type="ECO:0000259" key="8">
    <source>
        <dbReference type="PROSITE" id="PS50850"/>
    </source>
</evidence>
<evidence type="ECO:0000256" key="2">
    <source>
        <dbReference type="ARBA" id="ARBA00022448"/>
    </source>
</evidence>
<keyword evidence="5 7" id="KW-0472">Membrane</keyword>
<feature type="transmembrane region" description="Helical" evidence="7">
    <location>
        <begin position="522"/>
        <end position="540"/>
    </location>
</feature>
<feature type="transmembrane region" description="Helical" evidence="7">
    <location>
        <begin position="167"/>
        <end position="190"/>
    </location>
</feature>
<name>A0A423VKL8_9PEZI</name>
<dbReference type="InterPro" id="IPR020846">
    <property type="entry name" value="MFS_dom"/>
</dbReference>
<feature type="transmembrane region" description="Helical" evidence="7">
    <location>
        <begin position="75"/>
        <end position="98"/>
    </location>
</feature>
<keyword evidence="10" id="KW-1185">Reference proteome</keyword>
<comment type="subcellular location">
    <subcellularLocation>
        <location evidence="1">Membrane</location>
        <topology evidence="1">Multi-pass membrane protein</topology>
    </subcellularLocation>
</comment>
<proteinExistence type="predicted"/>
<evidence type="ECO:0000256" key="6">
    <source>
        <dbReference type="SAM" id="MobiDB-lite"/>
    </source>
</evidence>
<dbReference type="Pfam" id="PF07690">
    <property type="entry name" value="MFS_1"/>
    <property type="match status" value="1"/>
</dbReference>
<feature type="transmembrane region" description="Helical" evidence="7">
    <location>
        <begin position="419"/>
        <end position="440"/>
    </location>
</feature>
<sequence>MDNSPVASRIEGGDSSSPPKIPRVSPVRWRDLPNKTQLFLLALCRLSEPLSNVCLLPYIFYLVRSVLDDPSPSDTSFYSGLLVAAFPLAQFAVSLPWGYLSDHWGRKTSIVTGLFISVVANAAFGFATSIRWLFFWRALAGAANGNVGIMRTTTAEIVRERRFQTKAFLLLPLVFNSGMVISLALGGLLADPVVNLPGLFGPDGALNWGGRGEGVRWMAEYPFALPALWNAVVLAFVLVLAVLGLRETLSGRESERDWGIIVGQRVRDLVKTTVCRQDEVHYRLLNSDAEGLVESGEAIELHESKPSPLTSASTSDPAVKRGPPLSFRRIWTRRTVAAMISFGLLPLHNSAFMHILPVYLSTPHDSSPSSTFPTVRFTGGLGLNPRTIGLWLGFFGICGILFQLYLFPRWQARIGTLGIFRVSLLMFPVVYALAPFLSIIPEDTIWAWIALAVVVWGQIMARTMAIPSTVILLTEAAPAKSVLGTVHGAGNMLASLARAVGPAIGGWVYARGVREGMIGAVWWFYLDVAALMALAWCVGVQRGDEQKNEGVSFRSDH</sequence>
<organism evidence="9 10">
    <name type="scientific">Cytospora leucostoma</name>
    <dbReference type="NCBI Taxonomy" id="1230097"/>
    <lineage>
        <taxon>Eukaryota</taxon>
        <taxon>Fungi</taxon>
        <taxon>Dikarya</taxon>
        <taxon>Ascomycota</taxon>
        <taxon>Pezizomycotina</taxon>
        <taxon>Sordariomycetes</taxon>
        <taxon>Sordariomycetidae</taxon>
        <taxon>Diaporthales</taxon>
        <taxon>Cytosporaceae</taxon>
        <taxon>Cytospora</taxon>
    </lineage>
</organism>
<protein>
    <recommendedName>
        <fullName evidence="8">Major facilitator superfamily (MFS) profile domain-containing protein</fullName>
    </recommendedName>
</protein>
<dbReference type="OrthoDB" id="10262656at2759"/>
<dbReference type="InParanoid" id="A0A423VKL8"/>
<comment type="caution">
    <text evidence="9">The sequence shown here is derived from an EMBL/GenBank/DDBJ whole genome shotgun (WGS) entry which is preliminary data.</text>
</comment>